<evidence type="ECO:0000256" key="5">
    <source>
        <dbReference type="ARBA" id="ARBA00023014"/>
    </source>
</evidence>
<dbReference type="InterPro" id="IPR050105">
    <property type="entry name" value="MoCo_biosynth_MoaA/MoaC"/>
</dbReference>
<dbReference type="GO" id="GO:0051539">
    <property type="term" value="F:4 iron, 4 sulfur cluster binding"/>
    <property type="evidence" value="ECO:0007669"/>
    <property type="project" value="UniProtKB-KW"/>
</dbReference>
<keyword evidence="1" id="KW-0949">S-adenosyl-L-methionine</keyword>
<dbReference type="InterPro" id="IPR058240">
    <property type="entry name" value="rSAM_sf"/>
</dbReference>
<proteinExistence type="predicted"/>
<dbReference type="PROSITE" id="PS51918">
    <property type="entry name" value="RADICAL_SAM"/>
    <property type="match status" value="1"/>
</dbReference>
<keyword evidence="2" id="KW-0479">Metal-binding</keyword>
<dbReference type="Pfam" id="PF04055">
    <property type="entry name" value="Radical_SAM"/>
    <property type="match status" value="1"/>
</dbReference>
<dbReference type="GO" id="GO:0005525">
    <property type="term" value="F:GTP binding"/>
    <property type="evidence" value="ECO:0007669"/>
    <property type="project" value="UniProtKB-KW"/>
</dbReference>
<dbReference type="GO" id="GO:0061799">
    <property type="term" value="F:cyclic pyranopterin monophosphate synthase activity"/>
    <property type="evidence" value="ECO:0007669"/>
    <property type="project" value="TreeGrafter"/>
</dbReference>
<comment type="caution">
    <text evidence="9">The sequence shown here is derived from an EMBL/GenBank/DDBJ whole genome shotgun (WGS) entry which is preliminary data.</text>
</comment>
<evidence type="ECO:0000256" key="7">
    <source>
        <dbReference type="ARBA" id="ARBA00023150"/>
    </source>
</evidence>
<dbReference type="Gene3D" id="3.20.20.70">
    <property type="entry name" value="Aldolase class I"/>
    <property type="match status" value="1"/>
</dbReference>
<sequence>MLSRYAAELKQAGLQRVNISLDTLKSDRFKLVTRSSLNLGDVLEGIKVARSVGLNPVKLNMVVMSGINDDELLDFAAKTIDEEWHVRFIEFMPVTEVGATASYFVSVSDMRKRLEQLGELEPCLPSVGNGPAKYFRFPDARGTVGFITPVSEHFCFHCNRLRLTADGRLRPCLLADDEVDLKQPLRSGISSAGLKQLIEAAVADKPLRHHLTEGYILKDRPFSQVGG</sequence>
<dbReference type="GO" id="GO:0006777">
    <property type="term" value="P:Mo-molybdopterin cofactor biosynthetic process"/>
    <property type="evidence" value="ECO:0007669"/>
    <property type="project" value="UniProtKB-KW"/>
</dbReference>
<gene>
    <name evidence="9" type="ORF">S12H4_38258</name>
</gene>
<dbReference type="EMBL" id="BARW01023008">
    <property type="protein sequence ID" value="GAI90742.1"/>
    <property type="molecule type" value="Genomic_DNA"/>
</dbReference>
<keyword evidence="3" id="KW-0547">Nucleotide-binding</keyword>
<evidence type="ECO:0000313" key="9">
    <source>
        <dbReference type="EMBL" id="GAI90742.1"/>
    </source>
</evidence>
<evidence type="ECO:0000256" key="2">
    <source>
        <dbReference type="ARBA" id="ARBA00022723"/>
    </source>
</evidence>
<evidence type="ECO:0000259" key="8">
    <source>
        <dbReference type="PROSITE" id="PS51918"/>
    </source>
</evidence>
<keyword evidence="6" id="KW-0342">GTP-binding</keyword>
<keyword evidence="4" id="KW-0408">Iron</keyword>
<dbReference type="GO" id="GO:0046872">
    <property type="term" value="F:metal ion binding"/>
    <property type="evidence" value="ECO:0007669"/>
    <property type="project" value="UniProtKB-KW"/>
</dbReference>
<dbReference type="CDD" id="cd01335">
    <property type="entry name" value="Radical_SAM"/>
    <property type="match status" value="1"/>
</dbReference>
<dbReference type="PANTHER" id="PTHR22960">
    <property type="entry name" value="MOLYBDOPTERIN COFACTOR SYNTHESIS PROTEIN A"/>
    <property type="match status" value="1"/>
</dbReference>
<evidence type="ECO:0000256" key="6">
    <source>
        <dbReference type="ARBA" id="ARBA00023134"/>
    </source>
</evidence>
<feature type="domain" description="Radical SAM core" evidence="8">
    <location>
        <begin position="1"/>
        <end position="124"/>
    </location>
</feature>
<evidence type="ECO:0000256" key="1">
    <source>
        <dbReference type="ARBA" id="ARBA00022691"/>
    </source>
</evidence>
<dbReference type="InterPro" id="IPR013785">
    <property type="entry name" value="Aldolase_TIM"/>
</dbReference>
<keyword evidence="7" id="KW-0501">Molybdenum cofactor biosynthesis</keyword>
<accession>X1SCI3</accession>
<protein>
    <recommendedName>
        <fullName evidence="8">Radical SAM core domain-containing protein</fullName>
    </recommendedName>
</protein>
<dbReference type="InterPro" id="IPR010505">
    <property type="entry name" value="MoaA_twitch"/>
</dbReference>
<dbReference type="CDD" id="cd21117">
    <property type="entry name" value="Twitch_MoaA"/>
    <property type="match status" value="1"/>
</dbReference>
<keyword evidence="5" id="KW-0411">Iron-sulfur</keyword>
<dbReference type="Pfam" id="PF06463">
    <property type="entry name" value="Mob_synth_C"/>
    <property type="match status" value="1"/>
</dbReference>
<dbReference type="InterPro" id="IPR007197">
    <property type="entry name" value="rSAM"/>
</dbReference>
<evidence type="ECO:0000256" key="4">
    <source>
        <dbReference type="ARBA" id="ARBA00023004"/>
    </source>
</evidence>
<dbReference type="SUPFAM" id="SSF102114">
    <property type="entry name" value="Radical SAM enzymes"/>
    <property type="match status" value="1"/>
</dbReference>
<dbReference type="PANTHER" id="PTHR22960:SF0">
    <property type="entry name" value="MOLYBDENUM COFACTOR BIOSYNTHESIS PROTEIN 1"/>
    <property type="match status" value="1"/>
</dbReference>
<evidence type="ECO:0000256" key="3">
    <source>
        <dbReference type="ARBA" id="ARBA00022741"/>
    </source>
</evidence>
<name>X1SCI3_9ZZZZ</name>
<reference evidence="9" key="1">
    <citation type="journal article" date="2014" name="Front. Microbiol.">
        <title>High frequency of phylogenetically diverse reductive dehalogenase-homologous genes in deep subseafloor sedimentary metagenomes.</title>
        <authorList>
            <person name="Kawai M."/>
            <person name="Futagami T."/>
            <person name="Toyoda A."/>
            <person name="Takaki Y."/>
            <person name="Nishi S."/>
            <person name="Hori S."/>
            <person name="Arai W."/>
            <person name="Tsubouchi T."/>
            <person name="Morono Y."/>
            <person name="Uchiyama I."/>
            <person name="Ito T."/>
            <person name="Fujiyama A."/>
            <person name="Inagaki F."/>
            <person name="Takami H."/>
        </authorList>
    </citation>
    <scope>NUCLEOTIDE SEQUENCE</scope>
    <source>
        <strain evidence="9">Expedition CK06-06</strain>
    </source>
</reference>
<dbReference type="AlphaFoldDB" id="X1SCI3"/>
<dbReference type="GO" id="GO:0061798">
    <property type="term" value="F:GTP 3',8'-cyclase activity"/>
    <property type="evidence" value="ECO:0007669"/>
    <property type="project" value="TreeGrafter"/>
</dbReference>
<organism evidence="9">
    <name type="scientific">marine sediment metagenome</name>
    <dbReference type="NCBI Taxonomy" id="412755"/>
    <lineage>
        <taxon>unclassified sequences</taxon>
        <taxon>metagenomes</taxon>
        <taxon>ecological metagenomes</taxon>
    </lineage>
</organism>